<protein>
    <submittedName>
        <fullName evidence="5">AraC-like DNA-binding protein</fullName>
    </submittedName>
</protein>
<dbReference type="AlphaFoldDB" id="A0A7W8HKP6"/>
<accession>A0A7W8HKP6</accession>
<dbReference type="Gene3D" id="1.10.10.60">
    <property type="entry name" value="Homeodomain-like"/>
    <property type="match status" value="1"/>
</dbReference>
<evidence type="ECO:0000259" key="4">
    <source>
        <dbReference type="PROSITE" id="PS01124"/>
    </source>
</evidence>
<dbReference type="GO" id="GO:0003700">
    <property type="term" value="F:DNA-binding transcription factor activity"/>
    <property type="evidence" value="ECO:0007669"/>
    <property type="project" value="InterPro"/>
</dbReference>
<dbReference type="InterPro" id="IPR032687">
    <property type="entry name" value="AraC-type_N"/>
</dbReference>
<dbReference type="Pfam" id="PF12833">
    <property type="entry name" value="HTH_18"/>
    <property type="match status" value="1"/>
</dbReference>
<dbReference type="InterPro" id="IPR020449">
    <property type="entry name" value="Tscrpt_reg_AraC-type_HTH"/>
</dbReference>
<reference evidence="5 6" key="1">
    <citation type="submission" date="2020-08" db="EMBL/GenBank/DDBJ databases">
        <title>Genomic Encyclopedia of Type Strains, Phase IV (KMG-IV): sequencing the most valuable type-strain genomes for metagenomic binning, comparative biology and taxonomic classification.</title>
        <authorList>
            <person name="Goeker M."/>
        </authorList>
    </citation>
    <scope>NUCLEOTIDE SEQUENCE [LARGE SCALE GENOMIC DNA]</scope>
    <source>
        <strain evidence="5 6">DSM 29781</strain>
    </source>
</reference>
<dbReference type="RefSeq" id="WP_183968990.1">
    <property type="nucleotide sequence ID" value="NZ_BAABEW010000024.1"/>
</dbReference>
<dbReference type="GO" id="GO:0005829">
    <property type="term" value="C:cytosol"/>
    <property type="evidence" value="ECO:0007669"/>
    <property type="project" value="TreeGrafter"/>
</dbReference>
<organism evidence="5 6">
    <name type="scientific">Quisquiliibacterium transsilvanicum</name>
    <dbReference type="NCBI Taxonomy" id="1549638"/>
    <lineage>
        <taxon>Bacteria</taxon>
        <taxon>Pseudomonadati</taxon>
        <taxon>Pseudomonadota</taxon>
        <taxon>Betaproteobacteria</taxon>
        <taxon>Burkholderiales</taxon>
        <taxon>Burkholderiaceae</taxon>
        <taxon>Quisquiliibacterium</taxon>
    </lineage>
</organism>
<dbReference type="PRINTS" id="PR00032">
    <property type="entry name" value="HTHARAC"/>
</dbReference>
<keyword evidence="6" id="KW-1185">Reference proteome</keyword>
<dbReference type="InterPro" id="IPR018060">
    <property type="entry name" value="HTH_AraC"/>
</dbReference>
<evidence type="ECO:0000313" key="6">
    <source>
        <dbReference type="Proteomes" id="UP000532440"/>
    </source>
</evidence>
<comment type="caution">
    <text evidence="5">The sequence shown here is derived from an EMBL/GenBank/DDBJ whole genome shotgun (WGS) entry which is preliminary data.</text>
</comment>
<dbReference type="PANTHER" id="PTHR47894:SF1">
    <property type="entry name" value="HTH-TYPE TRANSCRIPTIONAL REGULATOR VQSM"/>
    <property type="match status" value="1"/>
</dbReference>
<name>A0A7W8HKP6_9BURK</name>
<evidence type="ECO:0000313" key="5">
    <source>
        <dbReference type="EMBL" id="MBB5272948.1"/>
    </source>
</evidence>
<keyword evidence="2 5" id="KW-0238">DNA-binding</keyword>
<dbReference type="SMART" id="SM00342">
    <property type="entry name" value="HTH_ARAC"/>
    <property type="match status" value="1"/>
</dbReference>
<dbReference type="PANTHER" id="PTHR47894">
    <property type="entry name" value="HTH-TYPE TRANSCRIPTIONAL REGULATOR GADX"/>
    <property type="match status" value="1"/>
</dbReference>
<keyword evidence="1" id="KW-0805">Transcription regulation</keyword>
<sequence>MRTSGARLDEVIHPMHKALVLVEALAKESVDAGRALEGSGLRECDLTNPAARMSARQLLTVCRNAMSLTSDPVFAIRAGRRVHATHLGFFGFALICSETQRVALECVSRYRALSTPIIGVDFREEDGRCVLEYFDSLDLEDDLFRFVLDFQLGIGVTLLQDQNGEGFAVDAIRVCYPESTDTGEREGLLEAPIEFECGENALVWDARWLDRPQPYANSLTSVLVREACERMLAGVQAETGTAGVVARMLVEEPGRFPGIEEISARLHMTSRTLRRKLQAEGTAYASILASVRKDLAIRYLRTTRMKTAEIAESLGFSDVASFRQAFRKWTGRLPSDYRARGRVTSSGRSELAESG</sequence>
<dbReference type="SUPFAM" id="SSF46689">
    <property type="entry name" value="Homeodomain-like"/>
    <property type="match status" value="1"/>
</dbReference>
<gene>
    <name evidence="5" type="ORF">HNQ70_002971</name>
</gene>
<proteinExistence type="predicted"/>
<keyword evidence="3" id="KW-0804">Transcription</keyword>
<dbReference type="Pfam" id="PF12625">
    <property type="entry name" value="Arabinose_bd"/>
    <property type="match status" value="1"/>
</dbReference>
<dbReference type="GO" id="GO:0000976">
    <property type="term" value="F:transcription cis-regulatory region binding"/>
    <property type="evidence" value="ECO:0007669"/>
    <property type="project" value="TreeGrafter"/>
</dbReference>
<evidence type="ECO:0000256" key="3">
    <source>
        <dbReference type="ARBA" id="ARBA00023163"/>
    </source>
</evidence>
<evidence type="ECO:0000256" key="2">
    <source>
        <dbReference type="ARBA" id="ARBA00023125"/>
    </source>
</evidence>
<evidence type="ECO:0000256" key="1">
    <source>
        <dbReference type="ARBA" id="ARBA00023015"/>
    </source>
</evidence>
<feature type="domain" description="HTH araC/xylS-type" evidence="4">
    <location>
        <begin position="243"/>
        <end position="340"/>
    </location>
</feature>
<dbReference type="EMBL" id="JACHGB010000005">
    <property type="protein sequence ID" value="MBB5272948.1"/>
    <property type="molecule type" value="Genomic_DNA"/>
</dbReference>
<dbReference type="Proteomes" id="UP000532440">
    <property type="component" value="Unassembled WGS sequence"/>
</dbReference>
<dbReference type="InterPro" id="IPR009057">
    <property type="entry name" value="Homeodomain-like_sf"/>
</dbReference>
<dbReference type="PROSITE" id="PS01124">
    <property type="entry name" value="HTH_ARAC_FAMILY_2"/>
    <property type="match status" value="1"/>
</dbReference>